<evidence type="ECO:0000313" key="2">
    <source>
        <dbReference type="EMBL" id="APJ04355.1"/>
    </source>
</evidence>
<dbReference type="RefSeq" id="WP_148698111.1">
    <property type="nucleotide sequence ID" value="NZ_CP017834.1"/>
</dbReference>
<keyword evidence="3" id="KW-1185">Reference proteome</keyword>
<dbReference type="Proteomes" id="UP000184731">
    <property type="component" value="Chromosome"/>
</dbReference>
<dbReference type="InterPro" id="IPR036388">
    <property type="entry name" value="WH-like_DNA-bd_sf"/>
</dbReference>
<sequence length="69" mass="7890">MLKILTLLKDSPLSGAEISKKMERTGRTGSLRKLIYKLLELGYIELTNPEKPKSKNQKYRITEKGITII</sequence>
<dbReference type="InterPro" id="IPR049514">
    <property type="entry name" value="Fic-like_C"/>
</dbReference>
<dbReference type="OrthoDB" id="9798761at2"/>
<name>A0A1L4D2C1_9BACT</name>
<dbReference type="KEGG" id="saqi:AXG55_10735"/>
<dbReference type="Pfam" id="PF21247">
    <property type="entry name" value="Fic-like_C"/>
    <property type="match status" value="1"/>
</dbReference>
<dbReference type="InterPro" id="IPR036390">
    <property type="entry name" value="WH_DNA-bd_sf"/>
</dbReference>
<dbReference type="STRING" id="1915309.AXG55_10735"/>
<protein>
    <recommendedName>
        <fullName evidence="1">Filamentation induced by cAMP protein Fic-like C-terminal domain-containing protein</fullName>
    </recommendedName>
</protein>
<organism evidence="2 3">
    <name type="scientific">Silvanigrella aquatica</name>
    <dbReference type="NCBI Taxonomy" id="1915309"/>
    <lineage>
        <taxon>Bacteria</taxon>
        <taxon>Pseudomonadati</taxon>
        <taxon>Bdellovibrionota</taxon>
        <taxon>Oligoflexia</taxon>
        <taxon>Silvanigrellales</taxon>
        <taxon>Silvanigrellaceae</taxon>
        <taxon>Silvanigrella</taxon>
    </lineage>
</organism>
<reference evidence="2 3" key="1">
    <citation type="submission" date="2016-10" db="EMBL/GenBank/DDBJ databases">
        <title>Silvanigrella aquatica sp. nov., isolated from a freshwater lake located in the Black Forest, Germany, description of Silvanigrellaceae fam. nov., Silvanigrellales ord. nov., reclassification of the order Bdellovibrionales in the class Oligoflexia, reclassification of the families Bacteriovoracaceae and Halobacteriovoraceae in the new order Bacteriovoracales ord. nov., and reclassification of the family Pseudobacteriovoracaceae in the order Oligoflexiales.</title>
        <authorList>
            <person name="Hahn M.W."/>
            <person name="Schmidt J."/>
            <person name="Koll U."/>
            <person name="Rohde M."/>
            <person name="Verbag S."/>
            <person name="Pitt A."/>
            <person name="Nakai R."/>
            <person name="Naganuma T."/>
            <person name="Lang E."/>
        </authorList>
    </citation>
    <scope>NUCLEOTIDE SEQUENCE [LARGE SCALE GENOMIC DNA]</scope>
    <source>
        <strain evidence="2 3">MWH-Nonnen-W8red</strain>
    </source>
</reference>
<dbReference type="SUPFAM" id="SSF46785">
    <property type="entry name" value="Winged helix' DNA-binding domain"/>
    <property type="match status" value="1"/>
</dbReference>
<dbReference type="Gene3D" id="1.10.10.10">
    <property type="entry name" value="Winged helix-like DNA-binding domain superfamily/Winged helix DNA-binding domain"/>
    <property type="match status" value="1"/>
</dbReference>
<accession>A0A1L4D2C1</accession>
<dbReference type="AlphaFoldDB" id="A0A1L4D2C1"/>
<gene>
    <name evidence="2" type="ORF">AXG55_10735</name>
</gene>
<evidence type="ECO:0000259" key="1">
    <source>
        <dbReference type="Pfam" id="PF21247"/>
    </source>
</evidence>
<dbReference type="EMBL" id="CP017834">
    <property type="protein sequence ID" value="APJ04355.1"/>
    <property type="molecule type" value="Genomic_DNA"/>
</dbReference>
<feature type="domain" description="Filamentation induced by cAMP protein Fic-like C-terminal" evidence="1">
    <location>
        <begin position="3"/>
        <end position="62"/>
    </location>
</feature>
<evidence type="ECO:0000313" key="3">
    <source>
        <dbReference type="Proteomes" id="UP000184731"/>
    </source>
</evidence>
<proteinExistence type="predicted"/>